<name>A0ABN9ASR3_9NEOB</name>
<dbReference type="EMBL" id="CATNWA010001055">
    <property type="protein sequence ID" value="CAI9539006.1"/>
    <property type="molecule type" value="Genomic_DNA"/>
</dbReference>
<feature type="non-terminal residue" evidence="2">
    <location>
        <position position="57"/>
    </location>
</feature>
<sequence length="57" mass="5946">MGSPGNRGPWGAPMSLPTLKPHPKKAYGKGTRGISWGPLLIPGPWAVPEFPNGQSAP</sequence>
<gene>
    <name evidence="2" type="ORF">SPARVUS_LOCUS1511769</name>
</gene>
<organism evidence="2 3">
    <name type="scientific">Staurois parvus</name>
    <dbReference type="NCBI Taxonomy" id="386267"/>
    <lineage>
        <taxon>Eukaryota</taxon>
        <taxon>Metazoa</taxon>
        <taxon>Chordata</taxon>
        <taxon>Craniata</taxon>
        <taxon>Vertebrata</taxon>
        <taxon>Euteleostomi</taxon>
        <taxon>Amphibia</taxon>
        <taxon>Batrachia</taxon>
        <taxon>Anura</taxon>
        <taxon>Neobatrachia</taxon>
        <taxon>Ranoidea</taxon>
        <taxon>Ranidae</taxon>
        <taxon>Staurois</taxon>
    </lineage>
</organism>
<feature type="region of interest" description="Disordered" evidence="1">
    <location>
        <begin position="1"/>
        <end position="33"/>
    </location>
</feature>
<accession>A0ABN9ASR3</accession>
<evidence type="ECO:0000256" key="1">
    <source>
        <dbReference type="SAM" id="MobiDB-lite"/>
    </source>
</evidence>
<dbReference type="Proteomes" id="UP001162483">
    <property type="component" value="Unassembled WGS sequence"/>
</dbReference>
<keyword evidence="3" id="KW-1185">Reference proteome</keyword>
<evidence type="ECO:0000313" key="2">
    <source>
        <dbReference type="EMBL" id="CAI9539006.1"/>
    </source>
</evidence>
<protein>
    <submittedName>
        <fullName evidence="2">Uncharacterized protein</fullName>
    </submittedName>
</protein>
<evidence type="ECO:0000313" key="3">
    <source>
        <dbReference type="Proteomes" id="UP001162483"/>
    </source>
</evidence>
<proteinExistence type="predicted"/>
<reference evidence="2" key="1">
    <citation type="submission" date="2023-05" db="EMBL/GenBank/DDBJ databases">
        <authorList>
            <person name="Stuckert A."/>
        </authorList>
    </citation>
    <scope>NUCLEOTIDE SEQUENCE</scope>
</reference>
<comment type="caution">
    <text evidence="2">The sequence shown here is derived from an EMBL/GenBank/DDBJ whole genome shotgun (WGS) entry which is preliminary data.</text>
</comment>